<proteinExistence type="predicted"/>
<dbReference type="EMBL" id="CALNXI010000067">
    <property type="protein sequence ID" value="CAH3017644.1"/>
    <property type="molecule type" value="Genomic_DNA"/>
</dbReference>
<accession>A0ABN8LTX5</accession>
<protein>
    <submittedName>
        <fullName evidence="1">Uncharacterized protein</fullName>
    </submittedName>
</protein>
<organism evidence="1 2">
    <name type="scientific">Porites evermanni</name>
    <dbReference type="NCBI Taxonomy" id="104178"/>
    <lineage>
        <taxon>Eukaryota</taxon>
        <taxon>Metazoa</taxon>
        <taxon>Cnidaria</taxon>
        <taxon>Anthozoa</taxon>
        <taxon>Hexacorallia</taxon>
        <taxon>Scleractinia</taxon>
        <taxon>Fungiina</taxon>
        <taxon>Poritidae</taxon>
        <taxon>Porites</taxon>
    </lineage>
</organism>
<evidence type="ECO:0000313" key="1">
    <source>
        <dbReference type="EMBL" id="CAH3017644.1"/>
    </source>
</evidence>
<reference evidence="1 2" key="1">
    <citation type="submission" date="2022-05" db="EMBL/GenBank/DDBJ databases">
        <authorList>
            <consortium name="Genoscope - CEA"/>
            <person name="William W."/>
        </authorList>
    </citation>
    <scope>NUCLEOTIDE SEQUENCE [LARGE SCALE GENOMIC DNA]</scope>
</reference>
<dbReference type="PANTHER" id="PTHR46963">
    <property type="entry name" value="SIMILAR TO RIKEN CDNA E130308A19"/>
    <property type="match status" value="1"/>
</dbReference>
<name>A0ABN8LTX5_9CNID</name>
<gene>
    <name evidence="1" type="ORF">PEVE_00038830</name>
</gene>
<comment type="caution">
    <text evidence="1">The sequence shown here is derived from an EMBL/GenBank/DDBJ whole genome shotgun (WGS) entry which is preliminary data.</text>
</comment>
<dbReference type="InterPro" id="IPR042838">
    <property type="entry name" value="KIAA1958"/>
</dbReference>
<dbReference type="PANTHER" id="PTHR46963:SF4">
    <property type="entry name" value="HYPOTHETICAL PROTEIN MGC115716"/>
    <property type="match status" value="1"/>
</dbReference>
<evidence type="ECO:0000313" key="2">
    <source>
        <dbReference type="Proteomes" id="UP001159427"/>
    </source>
</evidence>
<sequence>MAGVCSRFAFATATTIEELKNCSKNENTAKSTDFWLSVWKRWCLEKKITDKIENYEPAELNSLLAHFYAEVKSKQGEDYEPESLKVTMASLDRQLKNKSYTLSIVREREFSSSKQVLEGKAK</sequence>
<keyword evidence="2" id="KW-1185">Reference proteome</keyword>
<dbReference type="Proteomes" id="UP001159427">
    <property type="component" value="Unassembled WGS sequence"/>
</dbReference>